<feature type="region of interest" description="Disordered" evidence="1">
    <location>
        <begin position="129"/>
        <end position="188"/>
    </location>
</feature>
<sequence>MAGYEQRQQPVAGSTEGKYGGQRVQPVMETADKGKEIVKIDMINEIGGLDVETEDIVSPKVQEVVDLGDSIFNSGYGRVHVEKMGVKRAINSKTGQLSSVGPMGEFGVDGPKNLVNQVGKPTDCYKSEWASRASTVEQSKARTPKNDSNGSGNASHLNPLENQTERNSGSDKISGHNSNESVSPQKTTLQLVPTQTGRQEFELGIGIGPPTDAVPRVFSMNVNQGEGHNLQLSTYSKVAQTDGFPENDEGKDMEIVIVDNLSSLATESQPEVPESHGDSSKVGIRKWKRIARAKGTNLEQDPSGDLNLVQSSLYAASPVLGDGVLTGRRDPGLMISEHPLQSTSDGGAKRKVSFITPVESPTSKKQKEFESDDFLSLSAEPGSQAHRER</sequence>
<proteinExistence type="predicted"/>
<dbReference type="AlphaFoldDB" id="A0AA39RK21"/>
<feature type="region of interest" description="Disordered" evidence="1">
    <location>
        <begin position="325"/>
        <end position="389"/>
    </location>
</feature>
<dbReference type="Proteomes" id="UP001168877">
    <property type="component" value="Unassembled WGS sequence"/>
</dbReference>
<feature type="compositionally biased region" description="Polar residues" evidence="1">
    <location>
        <begin position="1"/>
        <end position="12"/>
    </location>
</feature>
<feature type="region of interest" description="Disordered" evidence="1">
    <location>
        <begin position="1"/>
        <end position="25"/>
    </location>
</feature>
<evidence type="ECO:0000256" key="1">
    <source>
        <dbReference type="SAM" id="MobiDB-lite"/>
    </source>
</evidence>
<organism evidence="2 3">
    <name type="scientific">Acer saccharum</name>
    <name type="common">Sugar maple</name>
    <dbReference type="NCBI Taxonomy" id="4024"/>
    <lineage>
        <taxon>Eukaryota</taxon>
        <taxon>Viridiplantae</taxon>
        <taxon>Streptophyta</taxon>
        <taxon>Embryophyta</taxon>
        <taxon>Tracheophyta</taxon>
        <taxon>Spermatophyta</taxon>
        <taxon>Magnoliopsida</taxon>
        <taxon>eudicotyledons</taxon>
        <taxon>Gunneridae</taxon>
        <taxon>Pentapetalae</taxon>
        <taxon>rosids</taxon>
        <taxon>malvids</taxon>
        <taxon>Sapindales</taxon>
        <taxon>Sapindaceae</taxon>
        <taxon>Hippocastanoideae</taxon>
        <taxon>Acereae</taxon>
        <taxon>Acer</taxon>
    </lineage>
</organism>
<dbReference type="EMBL" id="JAUESC010000386">
    <property type="protein sequence ID" value="KAK0575525.1"/>
    <property type="molecule type" value="Genomic_DNA"/>
</dbReference>
<keyword evidence="3" id="KW-1185">Reference proteome</keyword>
<comment type="caution">
    <text evidence="2">The sequence shown here is derived from an EMBL/GenBank/DDBJ whole genome shotgun (WGS) entry which is preliminary data.</text>
</comment>
<name>A0AA39RK21_ACESA</name>
<gene>
    <name evidence="2" type="ORF">LWI29_002161</name>
</gene>
<reference evidence="2" key="2">
    <citation type="submission" date="2023-06" db="EMBL/GenBank/DDBJ databases">
        <authorList>
            <person name="Swenson N.G."/>
            <person name="Wegrzyn J.L."/>
            <person name="Mcevoy S.L."/>
        </authorList>
    </citation>
    <scope>NUCLEOTIDE SEQUENCE</scope>
    <source>
        <strain evidence="2">NS2018</strain>
        <tissue evidence="2">Leaf</tissue>
    </source>
</reference>
<evidence type="ECO:0000313" key="2">
    <source>
        <dbReference type="EMBL" id="KAK0575525.1"/>
    </source>
</evidence>
<protein>
    <submittedName>
        <fullName evidence="2">Uncharacterized protein</fullName>
    </submittedName>
</protein>
<evidence type="ECO:0000313" key="3">
    <source>
        <dbReference type="Proteomes" id="UP001168877"/>
    </source>
</evidence>
<feature type="compositionally biased region" description="Polar residues" evidence="1">
    <location>
        <begin position="146"/>
        <end position="188"/>
    </location>
</feature>
<reference evidence="2" key="1">
    <citation type="journal article" date="2022" name="Plant J.">
        <title>Strategies of tolerance reflected in two North American maple genomes.</title>
        <authorList>
            <person name="McEvoy S.L."/>
            <person name="Sezen U.U."/>
            <person name="Trouern-Trend A."/>
            <person name="McMahon S.M."/>
            <person name="Schaberg P.G."/>
            <person name="Yang J."/>
            <person name="Wegrzyn J.L."/>
            <person name="Swenson N.G."/>
        </authorList>
    </citation>
    <scope>NUCLEOTIDE SEQUENCE</scope>
    <source>
        <strain evidence="2">NS2018</strain>
    </source>
</reference>
<accession>A0AA39RK21</accession>